<comment type="caution">
    <text evidence="2">The sequence shown here is derived from an EMBL/GenBank/DDBJ whole genome shotgun (WGS) entry which is preliminary data.</text>
</comment>
<sequence length="264" mass="28144">MQHDVQAGLFGALNDERWRVLGPHVPRTAPAPCNLPSPAPTGGAGSTLHGIKSACSGEKKQQFCRSTVFCTICMSCIAILGPASSRYVSNTGSGCMRIGRRPQPASTSPALRAADQKPGSIRTEARQLDVRLSLSLLSNAQRVSSALFIRSATYPSSARAHVSPCDRLHTNRPCCILPGVLHDLLESYCCNPAAHGSIGYVSKRHSGPVSHSSATSVSLFSCWSFYFLPSAIAIVVPIRLAQQLTELGPSQLLSWADLSCTNSR</sequence>
<dbReference type="EMBL" id="ML996091">
    <property type="protein sequence ID" value="KAF2149573.1"/>
    <property type="molecule type" value="Genomic_DNA"/>
</dbReference>
<dbReference type="Proteomes" id="UP000799439">
    <property type="component" value="Unassembled WGS sequence"/>
</dbReference>
<name>A0A9P4IT78_9PEZI</name>
<accession>A0A9P4IT78</accession>
<feature type="region of interest" description="Disordered" evidence="1">
    <location>
        <begin position="99"/>
        <end position="120"/>
    </location>
</feature>
<dbReference type="AlphaFoldDB" id="A0A9P4IT78"/>
<reference evidence="2" key="1">
    <citation type="journal article" date="2020" name="Stud. Mycol.">
        <title>101 Dothideomycetes genomes: a test case for predicting lifestyles and emergence of pathogens.</title>
        <authorList>
            <person name="Haridas S."/>
            <person name="Albert R."/>
            <person name="Binder M."/>
            <person name="Bloem J."/>
            <person name="Labutti K."/>
            <person name="Salamov A."/>
            <person name="Andreopoulos B."/>
            <person name="Baker S."/>
            <person name="Barry K."/>
            <person name="Bills G."/>
            <person name="Bluhm B."/>
            <person name="Cannon C."/>
            <person name="Castanera R."/>
            <person name="Culley D."/>
            <person name="Daum C."/>
            <person name="Ezra D."/>
            <person name="Gonzalez J."/>
            <person name="Henrissat B."/>
            <person name="Kuo A."/>
            <person name="Liang C."/>
            <person name="Lipzen A."/>
            <person name="Lutzoni F."/>
            <person name="Magnuson J."/>
            <person name="Mondo S."/>
            <person name="Nolan M."/>
            <person name="Ohm R."/>
            <person name="Pangilinan J."/>
            <person name="Park H.-J."/>
            <person name="Ramirez L."/>
            <person name="Alfaro M."/>
            <person name="Sun H."/>
            <person name="Tritt A."/>
            <person name="Yoshinaga Y."/>
            <person name="Zwiers L.-H."/>
            <person name="Turgeon B."/>
            <person name="Goodwin S."/>
            <person name="Spatafora J."/>
            <person name="Crous P."/>
            <person name="Grigoriev I."/>
        </authorList>
    </citation>
    <scope>NUCLEOTIDE SEQUENCE</scope>
    <source>
        <strain evidence="2">CBS 260.36</strain>
    </source>
</reference>
<proteinExistence type="predicted"/>
<protein>
    <submittedName>
        <fullName evidence="2">Uncharacterized protein</fullName>
    </submittedName>
</protein>
<gene>
    <name evidence="2" type="ORF">K461DRAFT_48686</name>
</gene>
<evidence type="ECO:0000313" key="3">
    <source>
        <dbReference type="Proteomes" id="UP000799439"/>
    </source>
</evidence>
<evidence type="ECO:0000256" key="1">
    <source>
        <dbReference type="SAM" id="MobiDB-lite"/>
    </source>
</evidence>
<organism evidence="2 3">
    <name type="scientific">Myriangium duriaei CBS 260.36</name>
    <dbReference type="NCBI Taxonomy" id="1168546"/>
    <lineage>
        <taxon>Eukaryota</taxon>
        <taxon>Fungi</taxon>
        <taxon>Dikarya</taxon>
        <taxon>Ascomycota</taxon>
        <taxon>Pezizomycotina</taxon>
        <taxon>Dothideomycetes</taxon>
        <taxon>Dothideomycetidae</taxon>
        <taxon>Myriangiales</taxon>
        <taxon>Myriangiaceae</taxon>
        <taxon>Myriangium</taxon>
    </lineage>
</organism>
<evidence type="ECO:0000313" key="2">
    <source>
        <dbReference type="EMBL" id="KAF2149573.1"/>
    </source>
</evidence>
<keyword evidence="3" id="KW-1185">Reference proteome</keyword>